<dbReference type="KEGG" id="ege:EM595_2560"/>
<dbReference type="AlphaFoldDB" id="A0A0U5L8F8"/>
<dbReference type="Proteomes" id="UP000059419">
    <property type="component" value="Chromosome 1"/>
</dbReference>
<dbReference type="GO" id="GO:0016020">
    <property type="term" value="C:membrane"/>
    <property type="evidence" value="ECO:0007669"/>
    <property type="project" value="InterPro"/>
</dbReference>
<proteinExistence type="inferred from homology"/>
<evidence type="ECO:0000256" key="1">
    <source>
        <dbReference type="ARBA" id="ARBA00010634"/>
    </source>
</evidence>
<accession>A0A0U5L8F8</accession>
<keyword evidence="3" id="KW-0449">Lipoprotein</keyword>
<keyword evidence="4" id="KW-1185">Reference proteome</keyword>
<dbReference type="PATRIC" id="fig|1619313.3.peg.2660"/>
<dbReference type="Pfam" id="PF04333">
    <property type="entry name" value="MlaA"/>
    <property type="match status" value="1"/>
</dbReference>
<dbReference type="PANTHER" id="PTHR30035:SF3">
    <property type="entry name" value="INTERMEMBRANE PHOSPHOLIPID TRANSPORT SYSTEM LIPOPROTEIN MLAA"/>
    <property type="match status" value="1"/>
</dbReference>
<evidence type="ECO:0000313" key="3">
    <source>
        <dbReference type="EMBL" id="CUU24791.1"/>
    </source>
</evidence>
<evidence type="ECO:0000313" key="4">
    <source>
        <dbReference type="Proteomes" id="UP000059419"/>
    </source>
</evidence>
<dbReference type="PANTHER" id="PTHR30035">
    <property type="entry name" value="LIPOPROTEIN VACJ-RELATED"/>
    <property type="match status" value="1"/>
</dbReference>
<evidence type="ECO:0000256" key="2">
    <source>
        <dbReference type="ARBA" id="ARBA00022729"/>
    </source>
</evidence>
<dbReference type="InterPro" id="IPR007428">
    <property type="entry name" value="MlaA"/>
</dbReference>
<dbReference type="GO" id="GO:0120010">
    <property type="term" value="P:intermembrane phospholipid transfer"/>
    <property type="evidence" value="ECO:0007669"/>
    <property type="project" value="TreeGrafter"/>
</dbReference>
<dbReference type="NCBIfam" id="NF011672">
    <property type="entry name" value="PRK15091.1"/>
    <property type="match status" value="1"/>
</dbReference>
<reference evidence="4" key="1">
    <citation type="submission" date="2015-11" db="EMBL/GenBank/DDBJ databases">
        <authorList>
            <person name="Blom J."/>
        </authorList>
    </citation>
    <scope>NUCLEOTIDE SEQUENCE [LARGE SCALE GENOMIC DNA]</scope>
</reference>
<dbReference type="EMBL" id="LN907827">
    <property type="protein sequence ID" value="CUU24791.1"/>
    <property type="molecule type" value="Genomic_DNA"/>
</dbReference>
<dbReference type="STRING" id="1619313.EM595_2560"/>
<keyword evidence="2" id="KW-0732">Signal</keyword>
<sequence>MTAARIRSPVTGSAKARSRHMMVISRCLLRLISSSAERGPVNQHRENTMNYRLSGVALASVLMIGCASSQPGDEPQGRSDPLEGFNRTMFNFNYNVVDPYVLRPVAVAWRDYLPAPARTGLSNVLGNLDEPASMVNAFLIGEPRQAMIHFTRFFLNSTLGLGGFIDVAGKANPELARGGPRRFGSTLGHYGVGYGPYVELPAYGSFTIREDGGDYVDTLYPVLGWLTWPVSIGKWAIEGVETRAQLLDSDGILRQQDDPYAFIRNAYFQRHDFLARGGELKPEENPNAAAIEGDLKDIDAE</sequence>
<dbReference type="PRINTS" id="PR01805">
    <property type="entry name" value="VACJLIPOPROT"/>
</dbReference>
<protein>
    <submittedName>
        <fullName evidence="3">Putative phospholipid-binding lipoprotein MlaA</fullName>
    </submittedName>
</protein>
<name>A0A0U5L8F8_9GAMM</name>
<comment type="similarity">
    <text evidence="1">Belongs to the MlaA family.</text>
</comment>
<organism evidence="3 4">
    <name type="scientific">Duffyella gerundensis</name>
    <dbReference type="NCBI Taxonomy" id="1619313"/>
    <lineage>
        <taxon>Bacteria</taxon>
        <taxon>Pseudomonadati</taxon>
        <taxon>Pseudomonadota</taxon>
        <taxon>Gammaproteobacteria</taxon>
        <taxon>Enterobacterales</taxon>
        <taxon>Erwiniaceae</taxon>
        <taxon>Duffyella</taxon>
    </lineage>
</organism>
<gene>
    <name evidence="3" type="primary">mlaA</name>
    <name evidence="3" type="ORF">EM595_2560</name>
</gene>